<gene>
    <name evidence="1" type="ORF">E8A74_29380</name>
</gene>
<name>A0A4U1J612_9BACT</name>
<dbReference type="AlphaFoldDB" id="A0A4U1J612"/>
<proteinExistence type="predicted"/>
<accession>A0A4U1J612</accession>
<evidence type="ECO:0000313" key="2">
    <source>
        <dbReference type="Proteomes" id="UP000309215"/>
    </source>
</evidence>
<dbReference type="RefSeq" id="WP_136932418.1">
    <property type="nucleotide sequence ID" value="NZ_SSMQ01000036.1"/>
</dbReference>
<keyword evidence="2" id="KW-1185">Reference proteome</keyword>
<sequence>METKNRQGVRGRPSPLARLGAWLALGVGFASFAGSAGGCSPGASEICELKCACQGCTEAERDDCIADIESTVTLAESKGCTSQYDAWLVCVESEAECREGDTFAFDGCDIEEDALAECGGGNQCSAAARKLCNECNFVCSDPDPDKCTGRYACESACIVNATCAEIASPTPGGTFDTCMQGC</sequence>
<organism evidence="1 2">
    <name type="scientific">Polyangium fumosum</name>
    <dbReference type="NCBI Taxonomy" id="889272"/>
    <lineage>
        <taxon>Bacteria</taxon>
        <taxon>Pseudomonadati</taxon>
        <taxon>Myxococcota</taxon>
        <taxon>Polyangia</taxon>
        <taxon>Polyangiales</taxon>
        <taxon>Polyangiaceae</taxon>
        <taxon>Polyangium</taxon>
    </lineage>
</organism>
<comment type="caution">
    <text evidence="1">The sequence shown here is derived from an EMBL/GenBank/DDBJ whole genome shotgun (WGS) entry which is preliminary data.</text>
</comment>
<dbReference type="Proteomes" id="UP000309215">
    <property type="component" value="Unassembled WGS sequence"/>
</dbReference>
<evidence type="ECO:0000313" key="1">
    <source>
        <dbReference type="EMBL" id="TKD01981.1"/>
    </source>
</evidence>
<reference evidence="1 2" key="1">
    <citation type="submission" date="2019-04" db="EMBL/GenBank/DDBJ databases">
        <authorList>
            <person name="Li Y."/>
            <person name="Wang J."/>
        </authorList>
    </citation>
    <scope>NUCLEOTIDE SEQUENCE [LARGE SCALE GENOMIC DNA]</scope>
    <source>
        <strain evidence="1 2">DSM 14668</strain>
    </source>
</reference>
<dbReference type="OrthoDB" id="5517819at2"/>
<dbReference type="EMBL" id="SSMQ01000036">
    <property type="protein sequence ID" value="TKD01981.1"/>
    <property type="molecule type" value="Genomic_DNA"/>
</dbReference>
<protein>
    <submittedName>
        <fullName evidence="1">Uncharacterized protein</fullName>
    </submittedName>
</protein>